<dbReference type="GO" id="GO:0035336">
    <property type="term" value="P:long-chain fatty-acyl-CoA metabolic process"/>
    <property type="evidence" value="ECO:0007669"/>
    <property type="project" value="TreeGrafter"/>
</dbReference>
<keyword evidence="4" id="KW-1185">Reference proteome</keyword>
<dbReference type="PANTHER" id="PTHR11011">
    <property type="entry name" value="MALE STERILITY PROTEIN 2-RELATED"/>
    <property type="match status" value="1"/>
</dbReference>
<dbReference type="Proteomes" id="UP000316096">
    <property type="component" value="Unassembled WGS sequence"/>
</dbReference>
<reference evidence="3 4" key="1">
    <citation type="submission" date="2019-06" db="EMBL/GenBank/DDBJ databases">
        <title>Sequencing the genomes of 1000 actinobacteria strains.</title>
        <authorList>
            <person name="Klenk H.-P."/>
        </authorList>
    </citation>
    <scope>NUCLEOTIDE SEQUENCE [LARGE SCALE GENOMIC DNA]</scope>
    <source>
        <strain evidence="3 4">DSM 102200</strain>
    </source>
</reference>
<dbReference type="AlphaFoldDB" id="A0A543C1D1"/>
<dbReference type="InterPro" id="IPR036412">
    <property type="entry name" value="HAD-like_sf"/>
</dbReference>
<dbReference type="EMBL" id="VFOZ01000002">
    <property type="protein sequence ID" value="TQL90882.1"/>
    <property type="molecule type" value="Genomic_DNA"/>
</dbReference>
<feature type="compositionally biased region" description="Basic and acidic residues" evidence="1">
    <location>
        <begin position="194"/>
        <end position="207"/>
    </location>
</feature>
<dbReference type="GO" id="GO:0080019">
    <property type="term" value="F:alcohol-forming very long-chain fatty acyl-CoA reductase activity"/>
    <property type="evidence" value="ECO:0007669"/>
    <property type="project" value="InterPro"/>
</dbReference>
<dbReference type="InterPro" id="IPR036291">
    <property type="entry name" value="NAD(P)-bd_dom_sf"/>
</dbReference>
<feature type="domain" description="Thioester reductase (TE)" evidence="2">
    <location>
        <begin position="27"/>
        <end position="339"/>
    </location>
</feature>
<evidence type="ECO:0000313" key="4">
    <source>
        <dbReference type="Proteomes" id="UP000316096"/>
    </source>
</evidence>
<dbReference type="Gene3D" id="1.20.1440.100">
    <property type="entry name" value="SG protein - dephosphorylation function"/>
    <property type="match status" value="1"/>
</dbReference>
<feature type="region of interest" description="Disordered" evidence="1">
    <location>
        <begin position="193"/>
        <end position="227"/>
    </location>
</feature>
<dbReference type="InterPro" id="IPR006385">
    <property type="entry name" value="HAD_hydro_SerB1"/>
</dbReference>
<accession>A0A543C1D1</accession>
<dbReference type="SUPFAM" id="SSF56784">
    <property type="entry name" value="HAD-like"/>
    <property type="match status" value="1"/>
</dbReference>
<protein>
    <submittedName>
        <fullName evidence="3">HAD superfamily hydrolase (TIGR01490 family)</fullName>
    </submittedName>
</protein>
<dbReference type="SUPFAM" id="SSF51735">
    <property type="entry name" value="NAD(P)-binding Rossmann-fold domains"/>
    <property type="match status" value="1"/>
</dbReference>
<dbReference type="GO" id="GO:0010345">
    <property type="term" value="P:suberin biosynthetic process"/>
    <property type="evidence" value="ECO:0007669"/>
    <property type="project" value="TreeGrafter"/>
</dbReference>
<organism evidence="3 4">
    <name type="scientific">Actinoallomurus bryophytorum</name>
    <dbReference type="NCBI Taxonomy" id="1490222"/>
    <lineage>
        <taxon>Bacteria</taxon>
        <taxon>Bacillati</taxon>
        <taxon>Actinomycetota</taxon>
        <taxon>Actinomycetes</taxon>
        <taxon>Streptosporangiales</taxon>
        <taxon>Thermomonosporaceae</taxon>
        <taxon>Actinoallomurus</taxon>
    </lineage>
</organism>
<dbReference type="NCBIfam" id="TIGR01488">
    <property type="entry name" value="HAD-SF-IB"/>
    <property type="match status" value="1"/>
</dbReference>
<sequence>MPTIGDSQRMTPDRPEFRRLDSSHLLLTGATGFLGQATLEKLLSSYPGVRVSVLIRPRPGQPAQRRFDGLLRKPVFRRLREKIGEEELRRIAAERVNVIEGDLGEVTLPGDLDVVIHGASTVSFDPPIDEAFRTNVSGVVTLYEALHKAGADPHVVHVSTAYVAGVRKGVVPEDRLDHTVDWRTELSGALAARTDVERDSRRPEVLRKSMSRAQGEHRKAGPQSVVSAAEEARQEWVTDRLVDYGRARAQSLGWPDVYTFTKALGERAAEEMWGERRLSIVRPAIVESSLRHPYPGWIDGYKMADPLIIAYGRGVLPEFPGLPDSVVDIIPVDLVVNATLAVAAAPPEVGTTGYFHVGSGSRNPLPFRSLYENVRAYFQRHPMPAGERGHVQVPVWRFPGARQVEMMLSGSERATSMAERALLRLPASAKTRDWMTAVHRQQSNLDFLRRYSDLYQAYTAAEVIYDDSRTNALHRLIPADLAEEDGFDPSDIDWAHYLQEVHSPSVTELMRGFSRSRGGSRRTVTPSLPERTDVAAVFDLEGTIVASNLIESYLWARMSSLPRSQWSGELADLARSLPKYLRAERRDRGDFVRAFLRRYEGAGMDELRDLVDDVLGDALLQRVMPEAVRRIRAHRAAGHKTILITGTVDVFVRPLAGLFDEVVASRMHTRDGVLTGYLDSPPLVDEARAAWLRRHASDTGIDLEGSYAYADSYSDRPLLEAVGTPAAVNPDPSLYRHAKRKHWRIYEWGTHTRGRGDVLIDTIGTLKNGAVSAR</sequence>
<comment type="caution">
    <text evidence="3">The sequence shown here is derived from an EMBL/GenBank/DDBJ whole genome shotgun (WGS) entry which is preliminary data.</text>
</comment>
<evidence type="ECO:0000259" key="2">
    <source>
        <dbReference type="Pfam" id="PF07993"/>
    </source>
</evidence>
<dbReference type="NCBIfam" id="TIGR01490">
    <property type="entry name" value="HAD-SF-IB-hyp1"/>
    <property type="match status" value="1"/>
</dbReference>
<gene>
    <name evidence="3" type="ORF">FB559_8198</name>
</gene>
<evidence type="ECO:0000256" key="1">
    <source>
        <dbReference type="SAM" id="MobiDB-lite"/>
    </source>
</evidence>
<keyword evidence="3" id="KW-0378">Hydrolase</keyword>
<dbReference type="InterPro" id="IPR026055">
    <property type="entry name" value="FAR"/>
</dbReference>
<dbReference type="Pfam" id="PF12710">
    <property type="entry name" value="HAD"/>
    <property type="match status" value="1"/>
</dbReference>
<dbReference type="Pfam" id="PF07993">
    <property type="entry name" value="NAD_binding_4"/>
    <property type="match status" value="1"/>
</dbReference>
<evidence type="ECO:0000313" key="3">
    <source>
        <dbReference type="EMBL" id="TQL90882.1"/>
    </source>
</evidence>
<name>A0A543C1D1_9ACTN</name>
<dbReference type="InterPro" id="IPR013120">
    <property type="entry name" value="FAR_NAD-bd"/>
</dbReference>
<dbReference type="Gene3D" id="3.40.50.720">
    <property type="entry name" value="NAD(P)-binding Rossmann-like Domain"/>
    <property type="match status" value="1"/>
</dbReference>
<dbReference type="GO" id="GO:0016787">
    <property type="term" value="F:hydrolase activity"/>
    <property type="evidence" value="ECO:0007669"/>
    <property type="project" value="UniProtKB-KW"/>
</dbReference>
<proteinExistence type="predicted"/>
<dbReference type="PANTHER" id="PTHR11011:SF45">
    <property type="entry name" value="FATTY ACYL-COA REDUCTASE CG8306-RELATED"/>
    <property type="match status" value="1"/>
</dbReference>
<dbReference type="InterPro" id="IPR023214">
    <property type="entry name" value="HAD_sf"/>
</dbReference>
<dbReference type="Gene3D" id="3.40.50.1000">
    <property type="entry name" value="HAD superfamily/HAD-like"/>
    <property type="match status" value="1"/>
</dbReference>